<evidence type="ECO:0000256" key="9">
    <source>
        <dbReference type="ARBA" id="ARBA00023136"/>
    </source>
</evidence>
<evidence type="ECO:0000256" key="5">
    <source>
        <dbReference type="ARBA" id="ARBA00022692"/>
    </source>
</evidence>
<keyword evidence="4" id="KW-1003">Cell membrane</keyword>
<dbReference type="GO" id="GO:0005886">
    <property type="term" value="C:plasma membrane"/>
    <property type="evidence" value="ECO:0007669"/>
    <property type="project" value="UniProtKB-SubCell"/>
</dbReference>
<accession>C4A118</accession>
<feature type="region of interest" description="Disordered" evidence="11">
    <location>
        <begin position="527"/>
        <end position="557"/>
    </location>
</feature>
<dbReference type="PANTHER" id="PTHR21522">
    <property type="entry name" value="PROTON CHANNEL OTOP"/>
    <property type="match status" value="1"/>
</dbReference>
<evidence type="ECO:0000256" key="1">
    <source>
        <dbReference type="ARBA" id="ARBA00004651"/>
    </source>
</evidence>
<feature type="transmembrane region" description="Helical" evidence="12">
    <location>
        <begin position="440"/>
        <end position="465"/>
    </location>
</feature>
<organism>
    <name type="scientific">Branchiostoma floridae</name>
    <name type="common">Florida lancelet</name>
    <name type="synonym">Amphioxus</name>
    <dbReference type="NCBI Taxonomy" id="7739"/>
    <lineage>
        <taxon>Eukaryota</taxon>
        <taxon>Metazoa</taxon>
        <taxon>Chordata</taxon>
        <taxon>Cephalochordata</taxon>
        <taxon>Leptocardii</taxon>
        <taxon>Amphioxiformes</taxon>
        <taxon>Branchiostomatidae</taxon>
        <taxon>Branchiostoma</taxon>
    </lineage>
</organism>
<keyword evidence="10" id="KW-0407">Ion channel</keyword>
<name>C4A118_BRAFL</name>
<feature type="compositionally biased region" description="Pro residues" evidence="11">
    <location>
        <begin position="52"/>
        <end position="63"/>
    </location>
</feature>
<comment type="similarity">
    <text evidence="2">Belongs to the otopetrin family.</text>
</comment>
<feature type="transmembrane region" description="Helical" evidence="12">
    <location>
        <begin position="621"/>
        <end position="640"/>
    </location>
</feature>
<feature type="transmembrane region" description="Helical" evidence="12">
    <location>
        <begin position="127"/>
        <end position="145"/>
    </location>
</feature>
<keyword evidence="9 12" id="KW-0472">Membrane</keyword>
<evidence type="ECO:0000256" key="4">
    <source>
        <dbReference type="ARBA" id="ARBA00022475"/>
    </source>
</evidence>
<evidence type="ECO:0000256" key="10">
    <source>
        <dbReference type="ARBA" id="ARBA00023303"/>
    </source>
</evidence>
<dbReference type="PANTHER" id="PTHR21522:SF32">
    <property type="entry name" value="OTOPETRIN-2"/>
    <property type="match status" value="1"/>
</dbReference>
<gene>
    <name evidence="13" type="ORF">BRAFLDRAFT_111944</name>
</gene>
<dbReference type="EMBL" id="GG666844">
    <property type="protein sequence ID" value="EEN41512.1"/>
    <property type="molecule type" value="Genomic_DNA"/>
</dbReference>
<evidence type="ECO:0000256" key="8">
    <source>
        <dbReference type="ARBA" id="ARBA00023065"/>
    </source>
</evidence>
<dbReference type="eggNOG" id="KOG4740">
    <property type="taxonomic scope" value="Eukaryota"/>
</dbReference>
<keyword evidence="7 12" id="KW-1133">Transmembrane helix</keyword>
<evidence type="ECO:0000313" key="13">
    <source>
        <dbReference type="EMBL" id="EEN41512.1"/>
    </source>
</evidence>
<dbReference type="Pfam" id="PF03189">
    <property type="entry name" value="Otopetrin"/>
    <property type="match status" value="2"/>
</dbReference>
<feature type="transmembrane region" description="Helical" evidence="12">
    <location>
        <begin position="317"/>
        <end position="338"/>
    </location>
</feature>
<evidence type="ECO:0000256" key="6">
    <source>
        <dbReference type="ARBA" id="ARBA00022781"/>
    </source>
</evidence>
<evidence type="ECO:0000256" key="7">
    <source>
        <dbReference type="ARBA" id="ARBA00022989"/>
    </source>
</evidence>
<evidence type="ECO:0000256" key="11">
    <source>
        <dbReference type="SAM" id="MobiDB-lite"/>
    </source>
</evidence>
<reference evidence="13" key="1">
    <citation type="journal article" date="2008" name="Nature">
        <title>The amphioxus genome and the evolution of the chordate karyotype.</title>
        <authorList>
            <consortium name="US DOE Joint Genome Institute (JGI-PGF)"/>
            <person name="Putnam N.H."/>
            <person name="Butts T."/>
            <person name="Ferrier D.E.K."/>
            <person name="Furlong R.F."/>
            <person name="Hellsten U."/>
            <person name="Kawashima T."/>
            <person name="Robinson-Rechavi M."/>
            <person name="Shoguchi E."/>
            <person name="Terry A."/>
            <person name="Yu J.-K."/>
            <person name="Benito-Gutierrez E.L."/>
            <person name="Dubchak I."/>
            <person name="Garcia-Fernandez J."/>
            <person name="Gibson-Brown J.J."/>
            <person name="Grigoriev I.V."/>
            <person name="Horton A.C."/>
            <person name="de Jong P.J."/>
            <person name="Jurka J."/>
            <person name="Kapitonov V.V."/>
            <person name="Kohara Y."/>
            <person name="Kuroki Y."/>
            <person name="Lindquist E."/>
            <person name="Lucas S."/>
            <person name="Osoegawa K."/>
            <person name="Pennacchio L.A."/>
            <person name="Salamov A.A."/>
            <person name="Satou Y."/>
            <person name="Sauka-Spengler T."/>
            <person name="Schmutz J."/>
            <person name="Shin-I T."/>
            <person name="Toyoda A."/>
            <person name="Bronner-Fraser M."/>
            <person name="Fujiyama A."/>
            <person name="Holland L.Z."/>
            <person name="Holland P.W.H."/>
            <person name="Satoh N."/>
            <person name="Rokhsar D.S."/>
        </authorList>
    </citation>
    <scope>NUCLEOTIDE SEQUENCE [LARGE SCALE GENOMIC DNA]</scope>
    <source>
        <strain evidence="13">S238N-H82</strain>
        <tissue evidence="13">Testes</tissue>
    </source>
</reference>
<dbReference type="GO" id="GO:0015252">
    <property type="term" value="F:proton channel activity"/>
    <property type="evidence" value="ECO:0007669"/>
    <property type="project" value="InterPro"/>
</dbReference>
<feature type="transmembrane region" description="Helical" evidence="12">
    <location>
        <begin position="237"/>
        <end position="259"/>
    </location>
</feature>
<feature type="transmembrane region" description="Helical" evidence="12">
    <location>
        <begin position="88"/>
        <end position="112"/>
    </location>
</feature>
<keyword evidence="6" id="KW-0375">Hydrogen ion transport</keyword>
<evidence type="ECO:0000256" key="2">
    <source>
        <dbReference type="ARBA" id="ARBA00006513"/>
    </source>
</evidence>
<dbReference type="AlphaFoldDB" id="C4A118"/>
<comment type="subcellular location">
    <subcellularLocation>
        <location evidence="1">Cell membrane</location>
        <topology evidence="1">Multi-pass membrane protein</topology>
    </subcellularLocation>
</comment>
<proteinExistence type="inferred from homology"/>
<feature type="transmembrane region" description="Helical" evidence="12">
    <location>
        <begin position="404"/>
        <end position="428"/>
    </location>
</feature>
<feature type="transmembrane region" description="Helical" evidence="12">
    <location>
        <begin position="165"/>
        <end position="189"/>
    </location>
</feature>
<protein>
    <submittedName>
        <fullName evidence="13">Uncharacterized protein</fullName>
    </submittedName>
</protein>
<evidence type="ECO:0000256" key="12">
    <source>
        <dbReference type="SAM" id="Phobius"/>
    </source>
</evidence>
<evidence type="ECO:0000256" key="3">
    <source>
        <dbReference type="ARBA" id="ARBA00022448"/>
    </source>
</evidence>
<sequence>METVYTLPKDPDAQFNPTVAKAVDGQTAVVSPRDPGSTLDRMRDNNTWTDPPSRPPPPPPPPADDTSSMGDVDVTTPLRASEGQVDHVTYYALGFCGMYGMLLVVIGTVLPISEFITEDVVQPHVDSLLAFLCITGCVWLAAVFLSRCKAGRCPKENSTDDFNMFLKCGLVGFGILSVLQSAIDVAIYAEYQTTPGCYDVSLTSFIRPLGWMFFCLMQMYILLTFQLSEQPCGWRSWFYVLGLMHCVATNLCVWVNTVVHETVEALEHRLNQTVVAEEGHEKAVSKLIQHIDTGNTSSEHECPDVYLQELKQMLSPLLFPCTVEESLIAAAAFAITLIQIKNHALGKTVPRRHKTTSNSPGFFCMSSCKGLIAGVVVLVAMISVVAVFAFSLHGPSLDHEATSLAYQIVVFAIHILCIVCTISAWYYLRQHRSDQKRKAMLDKVLLTVSMGGVLFLGVLGLIAGVLAELHTTSDQLLAWRSAILILEAGLQTLFVFDGLNRTPWARQGDKCELSTMVVSVGEDQKINQSQGVNNVDDPGLPSDQSVTDSEVHGGSRGSSNIRAIDCSAFMSTVYTTCASQNSREAAHDSQQVELFGTTREGVRRRASAEDGRLAKKRSRQLVMLLFVLNVTLWLVAVSTLYVPDTYNIQEQFYHSVAWILLNHISLPLLIFFRFHSAACLFEIWVHAYRLHSDL</sequence>
<dbReference type="InParanoid" id="C4A118"/>
<dbReference type="InterPro" id="IPR004878">
    <property type="entry name" value="Otopetrin"/>
</dbReference>
<keyword evidence="5 12" id="KW-0812">Transmembrane</keyword>
<feature type="transmembrane region" description="Helical" evidence="12">
    <location>
        <begin position="477"/>
        <end position="496"/>
    </location>
</feature>
<feature type="transmembrane region" description="Helical" evidence="12">
    <location>
        <begin position="209"/>
        <end position="225"/>
    </location>
</feature>
<feature type="transmembrane region" description="Helical" evidence="12">
    <location>
        <begin position="652"/>
        <end position="672"/>
    </location>
</feature>
<keyword evidence="3" id="KW-0813">Transport</keyword>
<keyword evidence="8" id="KW-0406">Ion transport</keyword>
<feature type="transmembrane region" description="Helical" evidence="12">
    <location>
        <begin position="371"/>
        <end position="392"/>
    </location>
</feature>
<feature type="region of interest" description="Disordered" evidence="11">
    <location>
        <begin position="1"/>
        <end position="78"/>
    </location>
</feature>